<dbReference type="SUPFAM" id="SSF55729">
    <property type="entry name" value="Acyl-CoA N-acyltransferases (Nat)"/>
    <property type="match status" value="1"/>
</dbReference>
<dbReference type="AlphaFoldDB" id="A0A0H2R9Q5"/>
<dbReference type="OrthoDB" id="508139at2759"/>
<evidence type="ECO:0000259" key="1">
    <source>
        <dbReference type="Pfam" id="PF00583"/>
    </source>
</evidence>
<proteinExistence type="predicted"/>
<dbReference type="Pfam" id="PF00583">
    <property type="entry name" value="Acetyltransf_1"/>
    <property type="match status" value="1"/>
</dbReference>
<dbReference type="Proteomes" id="UP000053477">
    <property type="component" value="Unassembled WGS sequence"/>
</dbReference>
<evidence type="ECO:0000313" key="3">
    <source>
        <dbReference type="Proteomes" id="UP000053477"/>
    </source>
</evidence>
<protein>
    <recommendedName>
        <fullName evidence="1">N-acetyltransferase domain-containing protein</fullName>
    </recommendedName>
</protein>
<dbReference type="CDD" id="cd04301">
    <property type="entry name" value="NAT_SF"/>
    <property type="match status" value="1"/>
</dbReference>
<gene>
    <name evidence="2" type="ORF">SCHPADRAFT_1000872</name>
</gene>
<dbReference type="InterPro" id="IPR016181">
    <property type="entry name" value="Acyl_CoA_acyltransferase"/>
</dbReference>
<dbReference type="Gene3D" id="3.40.630.30">
    <property type="match status" value="1"/>
</dbReference>
<dbReference type="GO" id="GO:0016747">
    <property type="term" value="F:acyltransferase activity, transferring groups other than amino-acyl groups"/>
    <property type="evidence" value="ECO:0007669"/>
    <property type="project" value="InterPro"/>
</dbReference>
<dbReference type="InParanoid" id="A0A0H2R9Q5"/>
<accession>A0A0H2R9Q5</accession>
<feature type="domain" description="N-acetyltransferase" evidence="1">
    <location>
        <begin position="128"/>
        <end position="182"/>
    </location>
</feature>
<dbReference type="STRING" id="27342.A0A0H2R9Q5"/>
<keyword evidence="3" id="KW-1185">Reference proteome</keyword>
<organism evidence="2 3">
    <name type="scientific">Schizopora paradoxa</name>
    <dbReference type="NCBI Taxonomy" id="27342"/>
    <lineage>
        <taxon>Eukaryota</taxon>
        <taxon>Fungi</taxon>
        <taxon>Dikarya</taxon>
        <taxon>Basidiomycota</taxon>
        <taxon>Agaricomycotina</taxon>
        <taxon>Agaricomycetes</taxon>
        <taxon>Hymenochaetales</taxon>
        <taxon>Schizoporaceae</taxon>
        <taxon>Schizopora</taxon>
    </lineage>
</organism>
<name>A0A0H2R9Q5_9AGAM</name>
<evidence type="ECO:0000313" key="2">
    <source>
        <dbReference type="EMBL" id="KLO08564.1"/>
    </source>
</evidence>
<sequence>MPANSAQVNLDNLHLKLREIENHYEPEPDDLVDPDKPFLQIVTYDIRLEGEDQPVGHILLNIICQKHLLPRCRGMFWPLMDERSNDLMQLATDVFTDIGILRKDIYSPILQTNRILPWTIDDAGRLKDQPTLYIEELVIKPRWQNKGIGTWAIQNIFNTDYIRPFNAEYLMAWPTVLRNYESSHEYEDALEAKRQRIISFFRKVGFRRLGTTQFFMLSKDLSHPSRQLRPEDDLPFSKNP</sequence>
<reference evidence="2 3" key="1">
    <citation type="submission" date="2015-04" db="EMBL/GenBank/DDBJ databases">
        <title>Complete genome sequence of Schizopora paradoxa KUC8140, a cosmopolitan wood degrader in East Asia.</title>
        <authorList>
            <consortium name="DOE Joint Genome Institute"/>
            <person name="Min B."/>
            <person name="Park H."/>
            <person name="Jang Y."/>
            <person name="Kim J.-J."/>
            <person name="Kim K.H."/>
            <person name="Pangilinan J."/>
            <person name="Lipzen A."/>
            <person name="Riley R."/>
            <person name="Grigoriev I.V."/>
            <person name="Spatafora J.W."/>
            <person name="Choi I.-G."/>
        </authorList>
    </citation>
    <scope>NUCLEOTIDE SEQUENCE [LARGE SCALE GENOMIC DNA]</scope>
    <source>
        <strain evidence="2 3">KUC8140</strain>
    </source>
</reference>
<dbReference type="EMBL" id="KQ086087">
    <property type="protein sequence ID" value="KLO08564.1"/>
    <property type="molecule type" value="Genomic_DNA"/>
</dbReference>
<dbReference type="InterPro" id="IPR000182">
    <property type="entry name" value="GNAT_dom"/>
</dbReference>